<feature type="transmembrane region" description="Helical" evidence="1">
    <location>
        <begin position="65"/>
        <end position="86"/>
    </location>
</feature>
<feature type="transmembrane region" description="Helical" evidence="1">
    <location>
        <begin position="162"/>
        <end position="184"/>
    </location>
</feature>
<feature type="transmembrane region" description="Helical" evidence="1">
    <location>
        <begin position="6"/>
        <end position="27"/>
    </location>
</feature>
<protein>
    <recommendedName>
        <fullName evidence="2">DUF6545 domain-containing protein</fullName>
    </recommendedName>
</protein>
<dbReference type="NCBIfam" id="NF042915">
    <property type="entry name" value="MAB_1171c_fam"/>
    <property type="match status" value="1"/>
</dbReference>
<dbReference type="RefSeq" id="WP_141807377.1">
    <property type="nucleotide sequence ID" value="NZ_VFPG01000001.1"/>
</dbReference>
<dbReference type="Proteomes" id="UP000316331">
    <property type="component" value="Unassembled WGS sequence"/>
</dbReference>
<keyword evidence="1" id="KW-0472">Membrane</keyword>
<feature type="transmembrane region" description="Helical" evidence="1">
    <location>
        <begin position="123"/>
        <end position="142"/>
    </location>
</feature>
<dbReference type="Pfam" id="PF20182">
    <property type="entry name" value="DUF6545"/>
    <property type="match status" value="1"/>
</dbReference>
<dbReference type="InterPro" id="IPR046675">
    <property type="entry name" value="DUF6545"/>
</dbReference>
<dbReference type="InterPro" id="IPR050039">
    <property type="entry name" value="MAB_1171c-like"/>
</dbReference>
<keyword evidence="4" id="KW-1185">Reference proteome</keyword>
<feature type="transmembrane region" description="Helical" evidence="1">
    <location>
        <begin position="98"/>
        <end position="117"/>
    </location>
</feature>
<accession>A0A543F4P7</accession>
<sequence length="356" mass="38514">MSGAAPMWLMVPVFLLQALVTLGRWMLVNDTRADRLINRASTFSAVCVFSALLDTDLAADGYASKVFLVCGALALASVYGLAELFDGAEPAAVRRRQWAYDVLAVSGSVALLAGEGLAAPATWWRTALWVAIFQLPMAAAGVRTVRACLREMPRTRSRLERIAYSALLVTAAYWCVAALFAAATSVFDGVAYPTKWTVTSCLVYLFVAMLTAVPLVRALGARSGLDYTGRQLRTLHPLWRDLTAAVPEVVLRPAAGRITEPDSRLYRMVVETRDALQHLRMYMPGSDSGELGIAAYARRIAQAVDAKAAGAAPSVERAARENRYAGQDLDAELGHLLELAKAWPGAVSEPARANRR</sequence>
<dbReference type="EMBL" id="VFPG01000001">
    <property type="protein sequence ID" value="TQM28794.1"/>
    <property type="molecule type" value="Genomic_DNA"/>
</dbReference>
<keyword evidence="1" id="KW-0812">Transmembrane</keyword>
<name>A0A543F4P7_9NOCA</name>
<gene>
    <name evidence="3" type="ORF">FB390_0369</name>
</gene>
<feature type="transmembrane region" description="Helical" evidence="1">
    <location>
        <begin position="196"/>
        <end position="216"/>
    </location>
</feature>
<dbReference type="OrthoDB" id="4772902at2"/>
<reference evidence="3 4" key="1">
    <citation type="submission" date="2019-06" db="EMBL/GenBank/DDBJ databases">
        <title>Sequencing the genomes of 1000 actinobacteria strains.</title>
        <authorList>
            <person name="Klenk H.-P."/>
        </authorList>
    </citation>
    <scope>NUCLEOTIDE SEQUENCE [LARGE SCALE GENOMIC DNA]</scope>
    <source>
        <strain evidence="3 4">DSM 103495</strain>
    </source>
</reference>
<comment type="caution">
    <text evidence="3">The sequence shown here is derived from an EMBL/GenBank/DDBJ whole genome shotgun (WGS) entry which is preliminary data.</text>
</comment>
<organism evidence="3 4">
    <name type="scientific">Nocardia bhagyanarayanae</name>
    <dbReference type="NCBI Taxonomy" id="1215925"/>
    <lineage>
        <taxon>Bacteria</taxon>
        <taxon>Bacillati</taxon>
        <taxon>Actinomycetota</taxon>
        <taxon>Actinomycetes</taxon>
        <taxon>Mycobacteriales</taxon>
        <taxon>Nocardiaceae</taxon>
        <taxon>Nocardia</taxon>
    </lineage>
</organism>
<evidence type="ECO:0000313" key="3">
    <source>
        <dbReference type="EMBL" id="TQM28794.1"/>
    </source>
</evidence>
<evidence type="ECO:0000259" key="2">
    <source>
        <dbReference type="Pfam" id="PF20182"/>
    </source>
</evidence>
<feature type="domain" description="DUF6545" evidence="2">
    <location>
        <begin position="230"/>
        <end position="343"/>
    </location>
</feature>
<evidence type="ECO:0000313" key="4">
    <source>
        <dbReference type="Proteomes" id="UP000316331"/>
    </source>
</evidence>
<dbReference type="AlphaFoldDB" id="A0A543F4P7"/>
<keyword evidence="1" id="KW-1133">Transmembrane helix</keyword>
<feature type="transmembrane region" description="Helical" evidence="1">
    <location>
        <begin position="36"/>
        <end position="53"/>
    </location>
</feature>
<evidence type="ECO:0000256" key="1">
    <source>
        <dbReference type="SAM" id="Phobius"/>
    </source>
</evidence>
<proteinExistence type="predicted"/>